<feature type="region of interest" description="Disordered" evidence="1">
    <location>
        <begin position="327"/>
        <end position="361"/>
    </location>
</feature>
<dbReference type="AlphaFoldDB" id="A0A177B8Q9"/>
<feature type="compositionally biased region" description="Low complexity" evidence="1">
    <location>
        <begin position="338"/>
        <end position="351"/>
    </location>
</feature>
<reference evidence="2 3" key="1">
    <citation type="submission" date="2016-04" db="EMBL/GenBank/DDBJ databases">
        <title>The genome of Intoshia linei affirms orthonectids as highly simplified spiralians.</title>
        <authorList>
            <person name="Mikhailov K.V."/>
            <person name="Slusarev G.S."/>
            <person name="Nikitin M.A."/>
            <person name="Logacheva M.D."/>
            <person name="Penin A."/>
            <person name="Aleoshin V."/>
            <person name="Panchin Y.V."/>
        </authorList>
    </citation>
    <scope>NUCLEOTIDE SEQUENCE [LARGE SCALE GENOMIC DNA]</scope>
    <source>
        <strain evidence="2">Intl2013</strain>
        <tissue evidence="2">Whole animal</tissue>
    </source>
</reference>
<protein>
    <submittedName>
        <fullName evidence="2">Uncharacterized protein</fullName>
    </submittedName>
</protein>
<sequence length="810" mass="94065">MAKNDLHSACYENIQFNLPKQSVQTLSKVVESDWKLLKKLGLLSFNSHDSSSVVISNRGFNRSSNVNHRLSTLKQNNSLKLKQNDSTLTNYTNLVNISNMRAPHVKPTEIKSVPTTTITHKFVKLARPPTASNCHIPLKKPKIQENVYEQNIQPAHSQNVNTNKVYSKLYSNANQVDSSGIGQSIAKSLVTSEMPVMKHPSEPNRVYVNNSNISGSKSRERPEVSHVNRLNQQMNVRLSSPLLVNLLGKKSKETNEPFSSNIVGKPTSMNYAKNSNNQNYQYFNCDNKQYTPNSHLNMYPPNNVYKGKRATTPNVHVYSVRPRMNSIRKQLPQREIRPATPRPTAKPRQTPVPSVDSNGSETVEKEVFYEYSTPVPNAYIKNDVNQIHRPHYVNVRTQNNQMWNYDANHATNMPLQRRTPDNQNFRRVYRAENRMKIPQMDPNMYKYKNVINGSALTQNAHSRRNIAYSTTHFTKNVNDYEYQNRMQQNAYKNYYEGQQIMQQPNQVYTNNVQYQNQKFKVMHDQRYQYRGQVRNMNVNQPRIEKEAQRMYNDPNVQYRGNVMVQRNEKYANFQNTQNKNIGLTPRTPCSPHNSTSSMSPNVMHPNRLTNATMRHVKYRMNPAHLNSMHPPSMYKKNEYLMHDPQYSQVNLKSNIQQTPISRTSTPQEYKQPLSVKPNQHFSRPVKSLRYSTPHDNYNEQYFTIPENPYSVYSTMPNNLNQRMQYTNEPINNYPQPTQEYVNNKSMDSYKNYVPHTYKNRKMAKFTAEKLVQDAKNSSQLPNAVDMEVADKIESYDFLVSLIQETSPKNG</sequence>
<accession>A0A177B8Q9</accession>
<keyword evidence="3" id="KW-1185">Reference proteome</keyword>
<organism evidence="2 3">
    <name type="scientific">Intoshia linei</name>
    <dbReference type="NCBI Taxonomy" id="1819745"/>
    <lineage>
        <taxon>Eukaryota</taxon>
        <taxon>Metazoa</taxon>
        <taxon>Spiralia</taxon>
        <taxon>Lophotrochozoa</taxon>
        <taxon>Mesozoa</taxon>
        <taxon>Orthonectida</taxon>
        <taxon>Rhopaluridae</taxon>
        <taxon>Intoshia</taxon>
    </lineage>
</organism>
<evidence type="ECO:0000313" key="3">
    <source>
        <dbReference type="Proteomes" id="UP000078046"/>
    </source>
</evidence>
<feature type="region of interest" description="Disordered" evidence="1">
    <location>
        <begin position="197"/>
        <end position="223"/>
    </location>
</feature>
<dbReference type="EMBL" id="LWCA01000134">
    <property type="protein sequence ID" value="OAF70550.1"/>
    <property type="molecule type" value="Genomic_DNA"/>
</dbReference>
<gene>
    <name evidence="2" type="ORF">A3Q56_01704</name>
</gene>
<dbReference type="Proteomes" id="UP000078046">
    <property type="component" value="Unassembled WGS sequence"/>
</dbReference>
<name>A0A177B8Q9_9BILA</name>
<feature type="compositionally biased region" description="Polar residues" evidence="1">
    <location>
        <begin position="590"/>
        <end position="600"/>
    </location>
</feature>
<proteinExistence type="predicted"/>
<feature type="compositionally biased region" description="Polar residues" evidence="1">
    <location>
        <begin position="207"/>
        <end position="216"/>
    </location>
</feature>
<evidence type="ECO:0000256" key="1">
    <source>
        <dbReference type="SAM" id="MobiDB-lite"/>
    </source>
</evidence>
<evidence type="ECO:0000313" key="2">
    <source>
        <dbReference type="EMBL" id="OAF70550.1"/>
    </source>
</evidence>
<comment type="caution">
    <text evidence="2">The sequence shown here is derived from an EMBL/GenBank/DDBJ whole genome shotgun (WGS) entry which is preliminary data.</text>
</comment>
<feature type="region of interest" description="Disordered" evidence="1">
    <location>
        <begin position="578"/>
        <end position="604"/>
    </location>
</feature>